<keyword evidence="1" id="KW-0378">Hydrolase</keyword>
<dbReference type="NCBIfam" id="NF003816">
    <property type="entry name" value="PRK05406.1-5"/>
    <property type="match status" value="1"/>
</dbReference>
<dbReference type="eggNOG" id="COG1540">
    <property type="taxonomic scope" value="Bacteria"/>
</dbReference>
<comment type="catalytic activity">
    <reaction evidence="1">
        <text>5-oxo-L-proline + ATP + 2 H2O = L-glutamate + ADP + phosphate + H(+)</text>
        <dbReference type="Rhea" id="RHEA:10348"/>
        <dbReference type="ChEBI" id="CHEBI:15377"/>
        <dbReference type="ChEBI" id="CHEBI:15378"/>
        <dbReference type="ChEBI" id="CHEBI:29985"/>
        <dbReference type="ChEBI" id="CHEBI:30616"/>
        <dbReference type="ChEBI" id="CHEBI:43474"/>
        <dbReference type="ChEBI" id="CHEBI:58402"/>
        <dbReference type="ChEBI" id="CHEBI:456216"/>
        <dbReference type="EC" id="3.5.2.9"/>
    </reaction>
</comment>
<comment type="similarity">
    <text evidence="1">Belongs to the LamB/PxpA family.</text>
</comment>
<dbReference type="CDD" id="cd10787">
    <property type="entry name" value="LamB_YcsF_like"/>
    <property type="match status" value="1"/>
</dbReference>
<keyword evidence="1" id="KW-0547">Nucleotide-binding</keyword>
<dbReference type="Proteomes" id="UP000002007">
    <property type="component" value="Chromosome"/>
</dbReference>
<dbReference type="Pfam" id="PF03746">
    <property type="entry name" value="LamB_YcsF"/>
    <property type="match status" value="1"/>
</dbReference>
<keyword evidence="3" id="KW-1185">Reference proteome</keyword>
<dbReference type="STRING" id="288705.RSal33209_3132"/>
<dbReference type="HAMAP" id="MF_00691">
    <property type="entry name" value="PxpA"/>
    <property type="match status" value="1"/>
</dbReference>
<evidence type="ECO:0000313" key="3">
    <source>
        <dbReference type="Proteomes" id="UP000002007"/>
    </source>
</evidence>
<evidence type="ECO:0000313" key="2">
    <source>
        <dbReference type="EMBL" id="ABY24850.1"/>
    </source>
</evidence>
<comment type="function">
    <text evidence="1">Catalyzes the cleavage of 5-oxoproline to form L-glutamate coupled to the hydrolysis of ATP to ADP and inorganic phosphate.</text>
</comment>
<evidence type="ECO:0000256" key="1">
    <source>
        <dbReference type="HAMAP-Rule" id="MF_00691"/>
    </source>
</evidence>
<name>A9WUH9_RENSM</name>
<dbReference type="SUPFAM" id="SSF88713">
    <property type="entry name" value="Glycoside hydrolase/deacetylase"/>
    <property type="match status" value="1"/>
</dbReference>
<dbReference type="InterPro" id="IPR005501">
    <property type="entry name" value="LamB/YcsF/PxpA-like"/>
</dbReference>
<sequence length="528" mass="55325">MAKSRSNQAVKIAADAVFTADGQAKPALQSALQKAVESQRPVVQANLRRLRRKFPHASPAELSLKLDREFINTVTGSGAAIGATAIIPGIGTIASLGISAAATVIFMEATALYALSIAELHGVHLQDPERARTAVMAIMLGEEGTALMQSFAGHALGRGASPVSAWGSALTKNVPASAMKMVGNRIQKMFIKRMVLNQGSAMLGRLVPFGIGAVIGGAGNLMMGRSVVRATKIAFGPPPLVLTGNLALPPGPRPSLTGPLKAITAKLPGRKRLTMSELRVDLNSDLGESFGSWPMGDDDALLAMVTSANVACGFHAGDPIMMLRTARTAIERSVAVGAHPAYRDLAGFGRRTMDVSAEELYGDVLYQLSALDGILRSVGGELAYVKPHGALYNRIVVDAIQAQAVASAVRDFRQSLPILGLPGSQIESVCLAADVPFFREAFVDRVYMPDGSLVPRNQPGAVLHDVPAIADRAVRLVADGVVEAIDGSLVQLQPDSLCVHGDTPGAVTMAESVRAALESAGVQLVRFN</sequence>
<dbReference type="KEGG" id="rsa:RSal33209_3132"/>
<dbReference type="InterPro" id="IPR011330">
    <property type="entry name" value="Glyco_hydro/deAcase_b/a-brl"/>
</dbReference>
<dbReference type="PANTHER" id="PTHR30292:SF0">
    <property type="entry name" value="5-OXOPROLINASE SUBUNIT A"/>
    <property type="match status" value="1"/>
</dbReference>
<reference evidence="3" key="1">
    <citation type="journal article" date="2008" name="J. Bacteriol.">
        <title>Genome sequence of the fish pathogen Renibacterium salmoninarum suggests reductive evolution away from an environmental Arthrobacter ancestor.</title>
        <authorList>
            <person name="Wiens G.D."/>
            <person name="Rockey D.D."/>
            <person name="Wu Z."/>
            <person name="Chang J."/>
            <person name="Levy R."/>
            <person name="Crane S."/>
            <person name="Chen D.S."/>
            <person name="Capri G.R."/>
            <person name="Burnett J.R."/>
            <person name="Sudheesh P.S."/>
            <person name="Schipma M.J."/>
            <person name="Burd H."/>
            <person name="Bhattacharyya A."/>
            <person name="Rhodes L.D."/>
            <person name="Kaul R."/>
            <person name="Strom M.S."/>
        </authorList>
    </citation>
    <scope>NUCLEOTIDE SEQUENCE [LARGE SCALE GENOMIC DNA]</scope>
    <source>
        <strain evidence="3">ATCC 33209 / DSM 20767 / JCM 11484 / NBRC 15589 / NCIMB 2235</strain>
    </source>
</reference>
<gene>
    <name evidence="1" type="primary">pxpA</name>
    <name evidence="2" type="ordered locus">RSal33209_3132</name>
</gene>
<dbReference type="PANTHER" id="PTHR30292">
    <property type="entry name" value="UNCHARACTERIZED PROTEIN YBGL-RELATED"/>
    <property type="match status" value="1"/>
</dbReference>
<organism evidence="2 3">
    <name type="scientific">Renibacterium salmoninarum (strain ATCC 33209 / DSM 20767 / JCM 11484 / NBRC 15589 / NCIMB 2235)</name>
    <dbReference type="NCBI Taxonomy" id="288705"/>
    <lineage>
        <taxon>Bacteria</taxon>
        <taxon>Bacillati</taxon>
        <taxon>Actinomycetota</taxon>
        <taxon>Actinomycetes</taxon>
        <taxon>Micrococcales</taxon>
        <taxon>Micrococcaceae</taxon>
        <taxon>Renibacterium</taxon>
    </lineage>
</organism>
<dbReference type="GO" id="GO:0005975">
    <property type="term" value="P:carbohydrate metabolic process"/>
    <property type="evidence" value="ECO:0007669"/>
    <property type="project" value="InterPro"/>
</dbReference>
<dbReference type="NCBIfam" id="NF003814">
    <property type="entry name" value="PRK05406.1-3"/>
    <property type="match status" value="1"/>
</dbReference>
<dbReference type="Gene3D" id="3.20.20.370">
    <property type="entry name" value="Glycoside hydrolase/deacetylase"/>
    <property type="match status" value="1"/>
</dbReference>
<dbReference type="EC" id="3.5.2.9" evidence="1"/>
<protein>
    <recommendedName>
        <fullName evidence="1">5-oxoprolinase subunit A</fullName>
        <shortName evidence="1">5-OPase subunit A</shortName>
        <ecNumber evidence="1">3.5.2.9</ecNumber>
    </recommendedName>
    <alternativeName>
        <fullName evidence="1">5-oxoprolinase (ATP-hydrolyzing) subunit A</fullName>
    </alternativeName>
</protein>
<dbReference type="EMBL" id="CP000910">
    <property type="protein sequence ID" value="ABY24850.1"/>
    <property type="molecule type" value="Genomic_DNA"/>
</dbReference>
<keyword evidence="1" id="KW-0067">ATP-binding</keyword>
<comment type="subunit">
    <text evidence="1">Forms a complex composed of PxpA, PxpB and PxpC.</text>
</comment>
<dbReference type="HOGENOM" id="CLU_515672_0_0_11"/>
<proteinExistence type="inferred from homology"/>
<dbReference type="GO" id="GO:0017168">
    <property type="term" value="F:5-oxoprolinase (ATP-hydrolyzing) activity"/>
    <property type="evidence" value="ECO:0007669"/>
    <property type="project" value="UniProtKB-UniRule"/>
</dbReference>
<dbReference type="AlphaFoldDB" id="A9WUH9"/>
<dbReference type="GO" id="GO:0005524">
    <property type="term" value="F:ATP binding"/>
    <property type="evidence" value="ECO:0007669"/>
    <property type="project" value="UniProtKB-UniRule"/>
</dbReference>
<accession>A9WUH9</accession>